<organism evidence="1 2">
    <name type="scientific">Amycolatopsis albidoflavus</name>
    <dbReference type="NCBI Taxonomy" id="102226"/>
    <lineage>
        <taxon>Bacteria</taxon>
        <taxon>Bacillati</taxon>
        <taxon>Actinomycetota</taxon>
        <taxon>Actinomycetes</taxon>
        <taxon>Pseudonocardiales</taxon>
        <taxon>Pseudonocardiaceae</taxon>
        <taxon>Amycolatopsis</taxon>
    </lineage>
</organism>
<evidence type="ECO:0000313" key="2">
    <source>
        <dbReference type="Proteomes" id="UP001597542"/>
    </source>
</evidence>
<dbReference type="RefSeq" id="WP_344275070.1">
    <property type="nucleotide sequence ID" value="NZ_BAAAHV010000012.1"/>
</dbReference>
<accession>A0ABW5I6I5</accession>
<name>A0ABW5I6I5_9PSEU</name>
<evidence type="ECO:0000313" key="1">
    <source>
        <dbReference type="EMBL" id="MFD2484427.1"/>
    </source>
</evidence>
<sequence>MPDVTGGIAAAVVAGSIAVAGVVTGGASADAAQVANACRSWVTHDYVRITDNIRLDSCYYVTGGYVMSAQIPFENYSGAGLTYCAHALDTSNLGGPWPHDFGCTSSGDKDSWVWAGTDRPFGSRYQYWSAPQGTYVVSTGVWLNGRYLGDVQSPRTYIGAH</sequence>
<reference evidence="2" key="1">
    <citation type="journal article" date="2019" name="Int. J. Syst. Evol. Microbiol.">
        <title>The Global Catalogue of Microorganisms (GCM) 10K type strain sequencing project: providing services to taxonomists for standard genome sequencing and annotation.</title>
        <authorList>
            <consortium name="The Broad Institute Genomics Platform"/>
            <consortium name="The Broad Institute Genome Sequencing Center for Infectious Disease"/>
            <person name="Wu L."/>
            <person name="Ma J."/>
        </authorList>
    </citation>
    <scope>NUCLEOTIDE SEQUENCE [LARGE SCALE GENOMIC DNA]</scope>
    <source>
        <strain evidence="2">CGMCC 4.7638</strain>
    </source>
</reference>
<evidence type="ECO:0008006" key="3">
    <source>
        <dbReference type="Google" id="ProtNLM"/>
    </source>
</evidence>
<keyword evidence="2" id="KW-1185">Reference proteome</keyword>
<dbReference type="EMBL" id="JBHUKQ010000015">
    <property type="protein sequence ID" value="MFD2484427.1"/>
    <property type="molecule type" value="Genomic_DNA"/>
</dbReference>
<proteinExistence type="predicted"/>
<dbReference type="Proteomes" id="UP001597542">
    <property type="component" value="Unassembled WGS sequence"/>
</dbReference>
<protein>
    <recommendedName>
        <fullName evidence="3">Secreted protein</fullName>
    </recommendedName>
</protein>
<comment type="caution">
    <text evidence="1">The sequence shown here is derived from an EMBL/GenBank/DDBJ whole genome shotgun (WGS) entry which is preliminary data.</text>
</comment>
<gene>
    <name evidence="1" type="ORF">ACFSUT_29405</name>
</gene>